<dbReference type="Proteomes" id="UP000286931">
    <property type="component" value="Unassembled WGS sequence"/>
</dbReference>
<proteinExistence type="predicted"/>
<dbReference type="EMBL" id="BIFH01000060">
    <property type="protein sequence ID" value="GCE02236.1"/>
    <property type="molecule type" value="Genomic_DNA"/>
</dbReference>
<reference evidence="1 2" key="1">
    <citation type="submission" date="2018-12" db="EMBL/GenBank/DDBJ databases">
        <title>Draft genome sequence of Embleya hyalina NBRC 13850T.</title>
        <authorList>
            <person name="Komaki H."/>
            <person name="Hosoyama A."/>
            <person name="Kimura A."/>
            <person name="Ichikawa N."/>
            <person name="Tamura T."/>
        </authorList>
    </citation>
    <scope>NUCLEOTIDE SEQUENCE [LARGE SCALE GENOMIC DNA]</scope>
    <source>
        <strain evidence="1 2">NBRC 13850</strain>
    </source>
</reference>
<gene>
    <name evidence="1" type="ORF">EHYA_10013</name>
</gene>
<organism evidence="1 2">
    <name type="scientific">Embleya hyalina</name>
    <dbReference type="NCBI Taxonomy" id="516124"/>
    <lineage>
        <taxon>Bacteria</taxon>
        <taxon>Bacillati</taxon>
        <taxon>Actinomycetota</taxon>
        <taxon>Actinomycetes</taxon>
        <taxon>Kitasatosporales</taxon>
        <taxon>Streptomycetaceae</taxon>
        <taxon>Embleya</taxon>
    </lineage>
</organism>
<comment type="caution">
    <text evidence="1">The sequence shown here is derived from an EMBL/GenBank/DDBJ whole genome shotgun (WGS) entry which is preliminary data.</text>
</comment>
<accession>A0A401Z5Y9</accession>
<dbReference type="OrthoDB" id="3537017at2"/>
<evidence type="ECO:0000313" key="1">
    <source>
        <dbReference type="EMBL" id="GCE02236.1"/>
    </source>
</evidence>
<dbReference type="AlphaFoldDB" id="A0A401Z5Y9"/>
<protein>
    <submittedName>
        <fullName evidence="1">Uncharacterized protein</fullName>
    </submittedName>
</protein>
<name>A0A401Z5Y9_9ACTN</name>
<keyword evidence="2" id="KW-1185">Reference proteome</keyword>
<sequence length="135" mass="14814">MRAVQAWLSAGRERPHGRGGGYREFGLRLYHRGERLAGVAVDALCGPQVLADGTAPVGRVPSAIEQWMLDRAETRPPYTELAYVSAGVPSCESLGVTINVQREGDRLLTRPIFHPAEALDDLPHRLPPQAWAIHD</sequence>
<dbReference type="RefSeq" id="WP_126643739.1">
    <property type="nucleotide sequence ID" value="NZ_BIFH01000060.1"/>
</dbReference>
<evidence type="ECO:0000313" key="2">
    <source>
        <dbReference type="Proteomes" id="UP000286931"/>
    </source>
</evidence>